<name>A0A8S2PBL4_9BILA</name>
<dbReference type="Pfam" id="PF13472">
    <property type="entry name" value="Lipase_GDSL_2"/>
    <property type="match status" value="1"/>
</dbReference>
<dbReference type="Proteomes" id="UP000677228">
    <property type="component" value="Unassembled WGS sequence"/>
</dbReference>
<dbReference type="EMBL" id="CAJOBA010037600">
    <property type="protein sequence ID" value="CAF4045171.1"/>
    <property type="molecule type" value="Genomic_DNA"/>
</dbReference>
<dbReference type="Gene3D" id="3.40.50.1110">
    <property type="entry name" value="SGNH hydrolase"/>
    <property type="match status" value="1"/>
</dbReference>
<gene>
    <name evidence="2" type="ORF">OVA965_LOCUS25669</name>
    <name evidence="3" type="ORF">TMI583_LOCUS26397</name>
</gene>
<comment type="caution">
    <text evidence="3">The sequence shown here is derived from an EMBL/GenBank/DDBJ whole genome shotgun (WGS) entry which is preliminary data.</text>
</comment>
<dbReference type="EMBL" id="CAJNOK010016054">
    <property type="protein sequence ID" value="CAF1237564.1"/>
    <property type="molecule type" value="Genomic_DNA"/>
</dbReference>
<dbReference type="InterPro" id="IPR013830">
    <property type="entry name" value="SGNH_hydro"/>
</dbReference>
<accession>A0A8S2PBL4</accession>
<protein>
    <recommendedName>
        <fullName evidence="1">SGNH hydrolase-type esterase domain-containing protein</fullName>
    </recommendedName>
</protein>
<evidence type="ECO:0000259" key="1">
    <source>
        <dbReference type="Pfam" id="PF13472"/>
    </source>
</evidence>
<dbReference type="GO" id="GO:0004622">
    <property type="term" value="F:phosphatidylcholine lysophospholipase activity"/>
    <property type="evidence" value="ECO:0007669"/>
    <property type="project" value="TreeGrafter"/>
</dbReference>
<dbReference type="SUPFAM" id="SSF52266">
    <property type="entry name" value="SGNH hydrolase"/>
    <property type="match status" value="1"/>
</dbReference>
<dbReference type="AlphaFoldDB" id="A0A8S2PBL4"/>
<evidence type="ECO:0000313" key="4">
    <source>
        <dbReference type="Proteomes" id="UP000682733"/>
    </source>
</evidence>
<sequence length="257" mass="28999">VITTAGAPVSDQNRTLCYWRKQISNGDVLWGNPTNGICAPTFVELDTLPRYTRLSSNCLYYDDETFEKISIINRGFGGSTLKECVHQFKRVVYPLDPKVLLVYAGENDIADNQTSEQVFASFNSFVQIARQMLGDQIPIGFISIKPSPSRIQFITQVRQTNEMIERTISSMNDVTYIDVFNLMVDTNGNPLESLFSDDRLHMNAKGYQIWTKVVSDYLRSKGLLPDQTSTPSVAPIFKATLWIMILVVISNSINFSQ</sequence>
<evidence type="ECO:0000313" key="3">
    <source>
        <dbReference type="EMBL" id="CAF4045171.1"/>
    </source>
</evidence>
<dbReference type="PANTHER" id="PTHR30383">
    <property type="entry name" value="THIOESTERASE 1/PROTEASE 1/LYSOPHOSPHOLIPASE L1"/>
    <property type="match status" value="1"/>
</dbReference>
<dbReference type="InterPro" id="IPR051532">
    <property type="entry name" value="Ester_Hydrolysis_Enzymes"/>
</dbReference>
<organism evidence="3 4">
    <name type="scientific">Didymodactylos carnosus</name>
    <dbReference type="NCBI Taxonomy" id="1234261"/>
    <lineage>
        <taxon>Eukaryota</taxon>
        <taxon>Metazoa</taxon>
        <taxon>Spiralia</taxon>
        <taxon>Gnathifera</taxon>
        <taxon>Rotifera</taxon>
        <taxon>Eurotatoria</taxon>
        <taxon>Bdelloidea</taxon>
        <taxon>Philodinida</taxon>
        <taxon>Philodinidae</taxon>
        <taxon>Didymodactylos</taxon>
    </lineage>
</organism>
<dbReference type="InterPro" id="IPR036514">
    <property type="entry name" value="SGNH_hydro_sf"/>
</dbReference>
<evidence type="ECO:0000313" key="2">
    <source>
        <dbReference type="EMBL" id="CAF1237564.1"/>
    </source>
</evidence>
<reference evidence="3" key="1">
    <citation type="submission" date="2021-02" db="EMBL/GenBank/DDBJ databases">
        <authorList>
            <person name="Nowell W R."/>
        </authorList>
    </citation>
    <scope>NUCLEOTIDE SEQUENCE</scope>
</reference>
<feature type="domain" description="SGNH hydrolase-type esterase" evidence="1">
    <location>
        <begin position="70"/>
        <end position="209"/>
    </location>
</feature>
<proteinExistence type="predicted"/>
<dbReference type="PANTHER" id="PTHR30383:SF5">
    <property type="entry name" value="SGNH HYDROLASE-TYPE ESTERASE DOMAIN-CONTAINING PROTEIN"/>
    <property type="match status" value="1"/>
</dbReference>
<dbReference type="Proteomes" id="UP000682733">
    <property type="component" value="Unassembled WGS sequence"/>
</dbReference>
<feature type="non-terminal residue" evidence="3">
    <location>
        <position position="257"/>
    </location>
</feature>